<reference evidence="1 2" key="1">
    <citation type="journal article" date="2016" name="Nat. Commun.">
        <title>Extremotolerant tardigrade genome and improved radiotolerance of human cultured cells by tardigrade-unique protein.</title>
        <authorList>
            <person name="Hashimoto T."/>
            <person name="Horikawa D.D."/>
            <person name="Saito Y."/>
            <person name="Kuwahara H."/>
            <person name="Kozuka-Hata H."/>
            <person name="Shin-I T."/>
            <person name="Minakuchi Y."/>
            <person name="Ohishi K."/>
            <person name="Motoyama A."/>
            <person name="Aizu T."/>
            <person name="Enomoto A."/>
            <person name="Kondo K."/>
            <person name="Tanaka S."/>
            <person name="Hara Y."/>
            <person name="Koshikawa S."/>
            <person name="Sagara H."/>
            <person name="Miura T."/>
            <person name="Yokobori S."/>
            <person name="Miyagawa K."/>
            <person name="Suzuki Y."/>
            <person name="Kubo T."/>
            <person name="Oyama M."/>
            <person name="Kohara Y."/>
            <person name="Fujiyama A."/>
            <person name="Arakawa K."/>
            <person name="Katayama T."/>
            <person name="Toyoda A."/>
            <person name="Kunieda T."/>
        </authorList>
    </citation>
    <scope>NUCLEOTIDE SEQUENCE [LARGE SCALE GENOMIC DNA]</scope>
    <source>
        <strain evidence="1 2">YOKOZUNA-1</strain>
    </source>
</reference>
<dbReference type="Proteomes" id="UP000186922">
    <property type="component" value="Unassembled WGS sequence"/>
</dbReference>
<accession>A0A1D1UQJ7</accession>
<organism evidence="1 2">
    <name type="scientific">Ramazzottius varieornatus</name>
    <name type="common">Water bear</name>
    <name type="synonym">Tardigrade</name>
    <dbReference type="NCBI Taxonomy" id="947166"/>
    <lineage>
        <taxon>Eukaryota</taxon>
        <taxon>Metazoa</taxon>
        <taxon>Ecdysozoa</taxon>
        <taxon>Tardigrada</taxon>
        <taxon>Eutardigrada</taxon>
        <taxon>Parachela</taxon>
        <taxon>Hypsibioidea</taxon>
        <taxon>Ramazzottiidae</taxon>
        <taxon>Ramazzottius</taxon>
    </lineage>
</organism>
<gene>
    <name evidence="1" type="primary">RvY_03160</name>
    <name evidence="1" type="synonym">RvY_03160.2</name>
    <name evidence="1" type="ORF">RvY_03160-2</name>
</gene>
<comment type="caution">
    <text evidence="1">The sequence shown here is derived from an EMBL/GenBank/DDBJ whole genome shotgun (WGS) entry which is preliminary data.</text>
</comment>
<keyword evidence="2" id="KW-1185">Reference proteome</keyword>
<dbReference type="EMBL" id="BDGG01000001">
    <property type="protein sequence ID" value="GAU90790.1"/>
    <property type="molecule type" value="Genomic_DNA"/>
</dbReference>
<sequence>MALCLTCEKHLFTCQSISIAKYVSIIDISSYLLVHGTEKDGITCGRSGEGCSKTAVIWIAAASWMQEMWLPRTLDVSMQKLRQEKRTERRSGRS</sequence>
<dbReference type="AlphaFoldDB" id="A0A1D1UQJ7"/>
<proteinExistence type="predicted"/>
<evidence type="ECO:0000313" key="1">
    <source>
        <dbReference type="EMBL" id="GAU90790.1"/>
    </source>
</evidence>
<protein>
    <submittedName>
        <fullName evidence="1">Uncharacterized protein</fullName>
    </submittedName>
</protein>
<evidence type="ECO:0000313" key="2">
    <source>
        <dbReference type="Proteomes" id="UP000186922"/>
    </source>
</evidence>
<name>A0A1D1UQJ7_RAMVA</name>